<evidence type="ECO:0000256" key="5">
    <source>
        <dbReference type="ARBA" id="ARBA00022485"/>
    </source>
</evidence>
<keyword evidence="5" id="KW-0004">4Fe-4S</keyword>
<feature type="region of interest" description="Disordered" evidence="10">
    <location>
        <begin position="78"/>
        <end position="101"/>
    </location>
</feature>
<dbReference type="Gene3D" id="2.40.40.20">
    <property type="match status" value="1"/>
</dbReference>
<dbReference type="InterPro" id="IPR009010">
    <property type="entry name" value="Asp_de-COase-like_dom_sf"/>
</dbReference>
<dbReference type="PANTHER" id="PTHR43598:SF1">
    <property type="entry name" value="FORMATE DEHYDROGENASE-O MAJOR SUBUNIT"/>
    <property type="match status" value="1"/>
</dbReference>
<evidence type="ECO:0000256" key="6">
    <source>
        <dbReference type="ARBA" id="ARBA00022723"/>
    </source>
</evidence>
<evidence type="ECO:0000256" key="7">
    <source>
        <dbReference type="ARBA" id="ARBA00023002"/>
    </source>
</evidence>
<comment type="subcellular location">
    <subcellularLocation>
        <location evidence="3">Cell envelope</location>
    </subcellularLocation>
</comment>
<keyword evidence="9" id="KW-0411">Iron-sulfur</keyword>
<protein>
    <submittedName>
        <fullName evidence="12">Molybdopterin-dependent oxidoreductase</fullName>
    </submittedName>
</protein>
<feature type="region of interest" description="Disordered" evidence="10">
    <location>
        <begin position="1"/>
        <end position="22"/>
    </location>
</feature>
<dbReference type="RefSeq" id="WP_380969598.1">
    <property type="nucleotide sequence ID" value="NZ_JBHTCO010000043.1"/>
</dbReference>
<keyword evidence="8" id="KW-0408">Iron</keyword>
<evidence type="ECO:0000256" key="3">
    <source>
        <dbReference type="ARBA" id="ARBA00004196"/>
    </source>
</evidence>
<feature type="domain" description="4Fe-4S Mo/W bis-MGD-type" evidence="11">
    <location>
        <begin position="47"/>
        <end position="105"/>
    </location>
</feature>
<gene>
    <name evidence="12" type="ORF">ACFQRG_20310</name>
</gene>
<proteinExistence type="inferred from homology"/>
<dbReference type="InterPro" id="IPR006656">
    <property type="entry name" value="Mopterin_OxRdtase"/>
</dbReference>
<sequence length="1011" mass="116779">MMRTTKEQKKKPFQRFGKLSSFPPPDRWDDWEEFDAKAWPRREKKRYSLVPTVCFNCEAACGLLAYIDKDSGNIRKVEGHPYHPASRGRNCAKGPATTAQVNNPDRILYPLRRKGERGSGQWERVEWNDVLDDLAGRIRKAIQENRKDEVVYHVGRAGEDMYTERVLSAWGVDGHNTHTNVCSAGARNGYTWWMGLDRPSPDYANSRFILMMSAHLESGHYFNPNAQRIIEAKKKGTKIGVIDTRLSNTAAKADYWMSPRPGTETAMLLAMANYLIQKELFNKDFVRKWVNWDEIMDDKEYLNFLKDSNFISKKPNGTSFGDFVLLLKDLYKDYTPEWAEKETGVRASMIKDVAKEIARAGEAFSSNIWRNAAAGHRGGWMITRALFFLNVLMGAVGKTGSTIPNAWVKFVPKPFSEPHQNIHAWNENHWPKEFPLATNELSFCLPDILKDNGKKMAVYFSRVLNPVWTFPNGFSWIEMLSDPAQVEVHAALTPVWNESAQYADYVLPMGMATERHDLHSYETHAAQWIGFRQPVMRVMKEKEGQKVTFTYETNPGEVWEENEFWIELSWRIDPDGSMGIRQHFESPYRPGEKITIEEYYRWIFENSVPGLPEAAEKEGLTPMAYMRKYGSFQVTEDVLRLNEKPVSEEVLKNADIKSSKQHYAKWLKERSEAAKELAAALDEEVAFSESTGVWVDKAPKKVNFRPYPGPFKNEKGQVRAGVMVDGKAVEGFPTPSGKLEFFSQTLRDWKWPEYAIPIYPRNREERKKYPHIVSHVHPDNIDFDNAEFILLPTFRLPTLIHSRTNGAKWLHEISHSNPVWVNPIDAERLGIQTNDLLKVNTEIGHFIDKVWVTDGIRPGVIACSHHLGRWRLFEDHGSDLWNSSVVRLEKEGSKWKMIRVHGPSGFKSSDPDSERIWWKEGGVHQNMIFPAHPDPISGMMCWHQKIRVEKVGPNDHYSEIMVDTQKAHQVYRDWLKLTRPAPGPNGMRRPYWMMRPLKPHPDYFKMDTEEK</sequence>
<dbReference type="Gene3D" id="3.40.228.10">
    <property type="entry name" value="Dimethylsulfoxide Reductase, domain 2"/>
    <property type="match status" value="1"/>
</dbReference>
<dbReference type="SUPFAM" id="SSF50692">
    <property type="entry name" value="ADC-like"/>
    <property type="match status" value="1"/>
</dbReference>
<dbReference type="InterPro" id="IPR006657">
    <property type="entry name" value="MoPterin_dinucl-bd_dom"/>
</dbReference>
<evidence type="ECO:0000256" key="4">
    <source>
        <dbReference type="ARBA" id="ARBA00010312"/>
    </source>
</evidence>
<dbReference type="Pfam" id="PF04879">
    <property type="entry name" value="Molybdop_Fe4S4"/>
    <property type="match status" value="1"/>
</dbReference>
<evidence type="ECO:0000256" key="8">
    <source>
        <dbReference type="ARBA" id="ARBA00023004"/>
    </source>
</evidence>
<evidence type="ECO:0000259" key="11">
    <source>
        <dbReference type="PROSITE" id="PS51669"/>
    </source>
</evidence>
<accession>A0ABW2Q3V8</accession>
<organism evidence="12 13">
    <name type="scientific">Scopulibacillus cellulosilyticus</name>
    <dbReference type="NCBI Taxonomy" id="2665665"/>
    <lineage>
        <taxon>Bacteria</taxon>
        <taxon>Bacillati</taxon>
        <taxon>Bacillota</taxon>
        <taxon>Bacilli</taxon>
        <taxon>Bacillales</taxon>
        <taxon>Sporolactobacillaceae</taxon>
        <taxon>Scopulibacillus</taxon>
    </lineage>
</organism>
<dbReference type="Pfam" id="PF01568">
    <property type="entry name" value="Molydop_binding"/>
    <property type="match status" value="1"/>
</dbReference>
<evidence type="ECO:0000313" key="12">
    <source>
        <dbReference type="EMBL" id="MFC7395256.1"/>
    </source>
</evidence>
<dbReference type="SUPFAM" id="SSF53706">
    <property type="entry name" value="Formate dehydrogenase/DMSO reductase, domains 1-3"/>
    <property type="match status" value="1"/>
</dbReference>
<dbReference type="InterPro" id="IPR006963">
    <property type="entry name" value="Mopterin_OxRdtase_4Fe-4S_dom"/>
</dbReference>
<dbReference type="Gene3D" id="3.40.50.740">
    <property type="match status" value="1"/>
</dbReference>
<evidence type="ECO:0000256" key="1">
    <source>
        <dbReference type="ARBA" id="ARBA00001942"/>
    </source>
</evidence>
<comment type="cofactor">
    <cofactor evidence="1">
        <name>Mo-bis(molybdopterin guanine dinucleotide)</name>
        <dbReference type="ChEBI" id="CHEBI:60539"/>
    </cofactor>
</comment>
<dbReference type="Proteomes" id="UP001596505">
    <property type="component" value="Unassembled WGS sequence"/>
</dbReference>
<dbReference type="PROSITE" id="PS51669">
    <property type="entry name" value="4FE4S_MOW_BIS_MGD"/>
    <property type="match status" value="1"/>
</dbReference>
<reference evidence="13" key="1">
    <citation type="journal article" date="2019" name="Int. J. Syst. Evol. Microbiol.">
        <title>The Global Catalogue of Microorganisms (GCM) 10K type strain sequencing project: providing services to taxonomists for standard genome sequencing and annotation.</title>
        <authorList>
            <consortium name="The Broad Institute Genomics Platform"/>
            <consortium name="The Broad Institute Genome Sequencing Center for Infectious Disease"/>
            <person name="Wu L."/>
            <person name="Ma J."/>
        </authorList>
    </citation>
    <scope>NUCLEOTIDE SEQUENCE [LARGE SCALE GENOMIC DNA]</scope>
    <source>
        <strain evidence="13">CGMCC 1.16305</strain>
    </source>
</reference>
<keyword evidence="7" id="KW-0560">Oxidoreductase</keyword>
<dbReference type="CDD" id="cd02780">
    <property type="entry name" value="MopB_CT_Tetrathionate_Arsenate-R"/>
    <property type="match status" value="1"/>
</dbReference>
<evidence type="ECO:0000256" key="9">
    <source>
        <dbReference type="ARBA" id="ARBA00023014"/>
    </source>
</evidence>
<name>A0ABW2Q3V8_9BACL</name>
<dbReference type="InterPro" id="IPR037946">
    <property type="entry name" value="MopB_CT_Tetrathionate"/>
</dbReference>
<dbReference type="EMBL" id="JBHTCO010000043">
    <property type="protein sequence ID" value="MFC7395256.1"/>
    <property type="molecule type" value="Genomic_DNA"/>
</dbReference>
<dbReference type="PANTHER" id="PTHR43598">
    <property type="entry name" value="TUNGSTEN-CONTAINING FORMYLMETHANOFURAN DEHYDROGENASE 2 SUBUNIT B"/>
    <property type="match status" value="1"/>
</dbReference>
<comment type="cofactor">
    <cofactor evidence="2">
        <name>[4Fe-4S] cluster</name>
        <dbReference type="ChEBI" id="CHEBI:49883"/>
    </cofactor>
</comment>
<evidence type="ECO:0000256" key="10">
    <source>
        <dbReference type="SAM" id="MobiDB-lite"/>
    </source>
</evidence>
<keyword evidence="13" id="KW-1185">Reference proteome</keyword>
<dbReference type="Gene3D" id="3.30.2070.10">
    <property type="entry name" value="Formate dehydrogenase/DMSO reductase"/>
    <property type="match status" value="1"/>
</dbReference>
<keyword evidence="6" id="KW-0479">Metal-binding</keyword>
<dbReference type="Gene3D" id="2.20.25.90">
    <property type="entry name" value="ADC-like domains"/>
    <property type="match status" value="1"/>
</dbReference>
<evidence type="ECO:0000313" key="13">
    <source>
        <dbReference type="Proteomes" id="UP001596505"/>
    </source>
</evidence>
<dbReference type="SMART" id="SM00926">
    <property type="entry name" value="Molybdop_Fe4S4"/>
    <property type="match status" value="1"/>
</dbReference>
<comment type="caution">
    <text evidence="12">The sequence shown here is derived from an EMBL/GenBank/DDBJ whole genome shotgun (WGS) entry which is preliminary data.</text>
</comment>
<dbReference type="Pfam" id="PF00384">
    <property type="entry name" value="Molybdopterin"/>
    <property type="match status" value="1"/>
</dbReference>
<evidence type="ECO:0000256" key="2">
    <source>
        <dbReference type="ARBA" id="ARBA00001966"/>
    </source>
</evidence>
<comment type="similarity">
    <text evidence="4">Belongs to the prokaryotic molybdopterin-containing oxidoreductase family.</text>
</comment>